<feature type="domain" description="DUF6877" evidence="1">
    <location>
        <begin position="9"/>
        <end position="57"/>
    </location>
</feature>
<gene>
    <name evidence="2" type="ORF">O2U02_07045</name>
</gene>
<protein>
    <recommendedName>
        <fullName evidence="1">DUF6877 domain-containing protein</fullName>
    </recommendedName>
</protein>
<dbReference type="Pfam" id="PF21793">
    <property type="entry name" value="DUF6877"/>
    <property type="match status" value="1"/>
</dbReference>
<name>A0ABD7YV22_9LACO</name>
<evidence type="ECO:0000313" key="2">
    <source>
        <dbReference type="EMBL" id="WHS17233.1"/>
    </source>
</evidence>
<dbReference type="InterPro" id="IPR049242">
    <property type="entry name" value="DUF6877"/>
</dbReference>
<evidence type="ECO:0000313" key="3">
    <source>
        <dbReference type="Proteomes" id="UP001224533"/>
    </source>
</evidence>
<dbReference type="Proteomes" id="UP001224533">
    <property type="component" value="Chromosome"/>
</dbReference>
<dbReference type="AlphaFoldDB" id="A0ABD7YV22"/>
<accession>A0ABD7YV22</accession>
<proteinExistence type="predicted"/>
<sequence length="67" mass="7998">MDNKVTAIDRLAELIREYAFPLDPLVDVIWRISSWQGNTNDDPYLWQQVRYLEKLVRKGHAVKKNRN</sequence>
<dbReference type="EMBL" id="CP114509">
    <property type="protein sequence ID" value="WHS17233.1"/>
    <property type="molecule type" value="Genomic_DNA"/>
</dbReference>
<dbReference type="RefSeq" id="WP_081325463.1">
    <property type="nucleotide sequence ID" value="NZ_CP017107.1"/>
</dbReference>
<evidence type="ECO:0000259" key="1">
    <source>
        <dbReference type="Pfam" id="PF21793"/>
    </source>
</evidence>
<reference evidence="2 3" key="1">
    <citation type="submission" date="2022-12" db="EMBL/GenBank/DDBJ databases">
        <title>Assessment of beneficial effects and identification of host adaptation-associated genes of Ligilactobacillus salivarius isolated from Meles meles.</title>
        <authorList>
            <person name="Wang Y."/>
        </authorList>
    </citation>
    <scope>NUCLEOTIDE SEQUENCE [LARGE SCALE GENOMIC DNA]</scope>
    <source>
        <strain evidence="2 3">S35</strain>
    </source>
</reference>
<organism evidence="2 3">
    <name type="scientific">Ligilactobacillus salivarius</name>
    <dbReference type="NCBI Taxonomy" id="1624"/>
    <lineage>
        <taxon>Bacteria</taxon>
        <taxon>Bacillati</taxon>
        <taxon>Bacillota</taxon>
        <taxon>Bacilli</taxon>
        <taxon>Lactobacillales</taxon>
        <taxon>Lactobacillaceae</taxon>
        <taxon>Ligilactobacillus</taxon>
    </lineage>
</organism>